<dbReference type="InterPro" id="IPR007409">
    <property type="entry name" value="Restrct_endonuc_type1_HsdR_N"/>
</dbReference>
<dbReference type="GO" id="GO:0009035">
    <property type="term" value="F:type I site-specific deoxyribonuclease activity"/>
    <property type="evidence" value="ECO:0007669"/>
    <property type="project" value="UniProtKB-EC"/>
</dbReference>
<dbReference type="KEGG" id="mhi:Mhar_2183"/>
<feature type="compositionally biased region" description="Basic residues" evidence="8">
    <location>
        <begin position="476"/>
        <end position="486"/>
    </location>
</feature>
<dbReference type="InterPro" id="IPR029063">
    <property type="entry name" value="SAM-dependent_MTases_sf"/>
</dbReference>
<feature type="domain" description="DNA methylase adenine-specific" evidence="9">
    <location>
        <begin position="330"/>
        <end position="417"/>
    </location>
</feature>
<organism evidence="13 14">
    <name type="scientific">Methanothrix harundinacea (strain 6Ac)</name>
    <name type="common">Methanosaeta harundinacea</name>
    <dbReference type="NCBI Taxonomy" id="1110509"/>
    <lineage>
        <taxon>Archaea</taxon>
        <taxon>Methanobacteriati</taxon>
        <taxon>Methanobacteriota</taxon>
        <taxon>Stenosarchaea group</taxon>
        <taxon>Methanomicrobia</taxon>
        <taxon>Methanotrichales</taxon>
        <taxon>Methanotrichaceae</taxon>
        <taxon>Methanothrix</taxon>
    </lineage>
</organism>
<dbReference type="Pfam" id="PF07669">
    <property type="entry name" value="Eco57I"/>
    <property type="match status" value="1"/>
</dbReference>
<dbReference type="Gene3D" id="3.40.50.150">
    <property type="entry name" value="Vaccinia Virus protein VP39"/>
    <property type="match status" value="1"/>
</dbReference>
<dbReference type="GO" id="GO:0005524">
    <property type="term" value="F:ATP binding"/>
    <property type="evidence" value="ECO:0007669"/>
    <property type="project" value="UniProtKB-KW"/>
</dbReference>
<dbReference type="InterPro" id="IPR003356">
    <property type="entry name" value="DNA_methylase_A-5"/>
</dbReference>
<evidence type="ECO:0000256" key="8">
    <source>
        <dbReference type="SAM" id="MobiDB-lite"/>
    </source>
</evidence>
<evidence type="ECO:0000256" key="2">
    <source>
        <dbReference type="ARBA" id="ARBA00022603"/>
    </source>
</evidence>
<keyword evidence="4" id="KW-0949">S-adenosyl-L-methionine</keyword>
<evidence type="ECO:0000313" key="14">
    <source>
        <dbReference type="Proteomes" id="UP000005877"/>
    </source>
</evidence>
<evidence type="ECO:0000259" key="11">
    <source>
        <dbReference type="Pfam" id="PF07669"/>
    </source>
</evidence>
<dbReference type="GO" id="GO:0009307">
    <property type="term" value="P:DNA restriction-modification system"/>
    <property type="evidence" value="ECO:0007669"/>
    <property type="project" value="UniProtKB-KW"/>
</dbReference>
<dbReference type="Proteomes" id="UP000005877">
    <property type="component" value="Chromosome"/>
</dbReference>
<dbReference type="PANTHER" id="PTHR33841">
    <property type="entry name" value="DNA METHYLTRANSFERASE YEEA-RELATED"/>
    <property type="match status" value="1"/>
</dbReference>
<evidence type="ECO:0000313" key="13">
    <source>
        <dbReference type="EMBL" id="AET65535.1"/>
    </source>
</evidence>
<evidence type="ECO:0000256" key="1">
    <source>
        <dbReference type="ARBA" id="ARBA00011900"/>
    </source>
</evidence>
<dbReference type="Pfam" id="PF02384">
    <property type="entry name" value="N6_Mtase"/>
    <property type="match status" value="1"/>
</dbReference>
<feature type="domain" description="Restriction endonuclease type I HsdR N-terminal" evidence="10">
    <location>
        <begin position="26"/>
        <end position="134"/>
    </location>
</feature>
<evidence type="ECO:0000259" key="9">
    <source>
        <dbReference type="Pfam" id="PF02384"/>
    </source>
</evidence>
<name>G7WQI2_METH6</name>
<evidence type="ECO:0000259" key="10">
    <source>
        <dbReference type="Pfam" id="PF04313"/>
    </source>
</evidence>
<keyword evidence="14" id="KW-1185">Reference proteome</keyword>
<dbReference type="GO" id="GO:0003677">
    <property type="term" value="F:DNA binding"/>
    <property type="evidence" value="ECO:0007669"/>
    <property type="project" value="UniProtKB-KW"/>
</dbReference>
<evidence type="ECO:0000259" key="12">
    <source>
        <dbReference type="Pfam" id="PF12950"/>
    </source>
</evidence>
<sequence>MAAPREIVELVERFERNLDEYRSGRYNETKLRRDFIDPFFKALGWDVANTAGSSELYRDVVHEDSVKVRGSTKAPDYAFRIGGARKFFVEAKKPSVNLENDVRASFQLRSYAWSAGLPISLLTDFEEFSIYDCRIEPANTDSPRVGLLCHFTYDKYVDHWDEIATLFSQEAVLGGSLERYIESKKKARGTIAVDEAFLREIDSWREILAKNVHRNNPDLTIRELNSSVQNTIDRIVFLRICEDRGIERFGQLKGLLKGEMAVYARLVELFKEADERYNSGLFHFGDDPGRIGEPDRLALALKIDDSALAEMIENLYPPRSPYRFSVIPAEILGHVYEQFLGKVIRLGEDGGVEVEYKPEVRKAGGVYYTPTYIVDYIVENTVGKLLAGQTPTTVSELRILDPACGSGSFLIGAYQRLLDWHLEWYTRHLVPHLLAGKAESSREVLALLPPGGPAGANANAGAGAGAGAVGNAAGAAKRRGRGRPRKNSAAASPSASASATNGQRAGSFPIFQAAGGEWRLATAERKRILLNNICGVDIDLAAVEVTKLSLQLKVLEGENQETLSQQLTLFKERALPDLGENIKCGNSLIGPDFYDGQTSLFDEEEMYRVNAFDWEAEFPEIMGRGGFDAVIGNPPYVRQEELGEFKTYFQKRYQVYHGVADLYAYFIEKGVSLLRHGGVFSYIVASKWMRANYGQPLRAWLKGKNIEEIVDFGDLRVFQKATTYPCIIRISNESQHDLFIVVQINTLSFTNLSDYVEEHLYLVRQSDLDDSGWSLVDERSQRLIEKLRRSKIPLAEYVSGKIYRGILTGYNEAFVIDAQTRENLIYEDPNSVELIKPFLVGKDIKRYQTPRSDRYLIFTRRGVEIENYPAIKRHLTQFKDRLMPKPLNWKGDKWNGRKPGKYKWYEIQDITAYYAEFEKGKILWPGISAQVGAFAFDDNGYYGNDNNQLIISDDKYLLGILNSSLIRTILKSICDKVQGGFYRLKIIYVERLPIRTIDFSDPEDVARHDKMVKLVENMLDLNKRLAEAKTGHEKTLLSRQIEATDRQIDALVYELYGLSEEEIAIVEGATK</sequence>
<dbReference type="STRING" id="1110509.Mhar_2183"/>
<dbReference type="OrthoDB" id="112158at2157"/>
<dbReference type="GO" id="GO:0006355">
    <property type="term" value="P:regulation of DNA-templated transcription"/>
    <property type="evidence" value="ECO:0007669"/>
    <property type="project" value="InterPro"/>
</dbReference>
<evidence type="ECO:0000256" key="7">
    <source>
        <dbReference type="ARBA" id="ARBA00047942"/>
    </source>
</evidence>
<keyword evidence="2" id="KW-0489">Methyltransferase</keyword>
<dbReference type="RefSeq" id="WP_014587711.1">
    <property type="nucleotide sequence ID" value="NC_017527.1"/>
</dbReference>
<accession>G7WQI2</accession>
<feature type="domain" description="TaqI-like C-terminal specificity" evidence="12">
    <location>
        <begin position="836"/>
        <end position="994"/>
    </location>
</feature>
<feature type="region of interest" description="Disordered" evidence="8">
    <location>
        <begin position="473"/>
        <end position="503"/>
    </location>
</feature>
<feature type="domain" description="Type II methyltransferase M.TaqI-like" evidence="11">
    <location>
        <begin position="531"/>
        <end position="718"/>
    </location>
</feature>
<dbReference type="Pfam" id="PF12950">
    <property type="entry name" value="TaqI_C"/>
    <property type="match status" value="1"/>
</dbReference>
<keyword evidence="5" id="KW-0680">Restriction system</keyword>
<dbReference type="AlphaFoldDB" id="G7WQI2"/>
<dbReference type="REBASE" id="41506">
    <property type="entry name" value="Mha6AcORF2183P"/>
</dbReference>
<dbReference type="EC" id="2.1.1.72" evidence="1"/>
<dbReference type="EMBL" id="CP003117">
    <property type="protein sequence ID" value="AET65535.1"/>
    <property type="molecule type" value="Genomic_DNA"/>
</dbReference>
<keyword evidence="6" id="KW-0238">DNA-binding</keyword>
<keyword evidence="3" id="KW-0808">Transferase</keyword>
<comment type="catalytic activity">
    <reaction evidence="7">
        <text>a 2'-deoxyadenosine in DNA + S-adenosyl-L-methionine = an N(6)-methyl-2'-deoxyadenosine in DNA + S-adenosyl-L-homocysteine + H(+)</text>
        <dbReference type="Rhea" id="RHEA:15197"/>
        <dbReference type="Rhea" id="RHEA-COMP:12418"/>
        <dbReference type="Rhea" id="RHEA-COMP:12419"/>
        <dbReference type="ChEBI" id="CHEBI:15378"/>
        <dbReference type="ChEBI" id="CHEBI:57856"/>
        <dbReference type="ChEBI" id="CHEBI:59789"/>
        <dbReference type="ChEBI" id="CHEBI:90615"/>
        <dbReference type="ChEBI" id="CHEBI:90616"/>
        <dbReference type="EC" id="2.1.1.72"/>
    </reaction>
</comment>
<evidence type="ECO:0000256" key="5">
    <source>
        <dbReference type="ARBA" id="ARBA00022747"/>
    </source>
</evidence>
<proteinExistence type="predicted"/>
<reference evidence="13 14" key="1">
    <citation type="journal article" date="2012" name="PLoS ONE">
        <title>The genome characteristics and predicted function of methyl-group oxidation pathway in the obligate aceticlastic methanogens, Methanosaeta spp.</title>
        <authorList>
            <person name="Zhu J."/>
            <person name="Zheng H."/>
            <person name="Ai G."/>
            <person name="Zhang G."/>
            <person name="Liu D."/>
            <person name="Liu X."/>
            <person name="Dong X."/>
        </authorList>
    </citation>
    <scope>NUCLEOTIDE SEQUENCE [LARGE SCALE GENOMIC DNA]</scope>
    <source>
        <strain evidence="13 14">6Ac</strain>
    </source>
</reference>
<dbReference type="InterPro" id="IPR000637">
    <property type="entry name" value="HMGI/Y_DNA-bd_CS"/>
</dbReference>
<evidence type="ECO:0000256" key="6">
    <source>
        <dbReference type="ARBA" id="ARBA00023125"/>
    </source>
</evidence>
<dbReference type="HOGENOM" id="CLU_002539_2_1_2"/>
<evidence type="ECO:0000256" key="3">
    <source>
        <dbReference type="ARBA" id="ARBA00022679"/>
    </source>
</evidence>
<dbReference type="GO" id="GO:0008170">
    <property type="term" value="F:N-methyltransferase activity"/>
    <property type="evidence" value="ECO:0007669"/>
    <property type="project" value="InterPro"/>
</dbReference>
<dbReference type="PRINTS" id="PR00507">
    <property type="entry name" value="N12N6MTFRASE"/>
</dbReference>
<dbReference type="InterPro" id="IPR011639">
    <property type="entry name" value="MethylTrfase_TaqI-like_dom"/>
</dbReference>
<dbReference type="Pfam" id="PF04313">
    <property type="entry name" value="HSDR_N"/>
    <property type="match status" value="1"/>
</dbReference>
<dbReference type="SUPFAM" id="SSF53335">
    <property type="entry name" value="S-adenosyl-L-methionine-dependent methyltransferases"/>
    <property type="match status" value="1"/>
</dbReference>
<evidence type="ECO:0000256" key="4">
    <source>
        <dbReference type="ARBA" id="ARBA00022691"/>
    </source>
</evidence>
<dbReference type="InterPro" id="IPR025931">
    <property type="entry name" value="TaqI_C"/>
</dbReference>
<feature type="compositionally biased region" description="Low complexity" evidence="8">
    <location>
        <begin position="487"/>
        <end position="499"/>
    </location>
</feature>
<dbReference type="InterPro" id="IPR050953">
    <property type="entry name" value="N4_N6_ade-DNA_methylase"/>
</dbReference>
<dbReference type="PROSITE" id="PS00354">
    <property type="entry name" value="HMGI_Y"/>
    <property type="match status" value="1"/>
</dbReference>
<dbReference type="GeneID" id="12511361"/>
<protein>
    <recommendedName>
        <fullName evidence="1">site-specific DNA-methyltransferase (adenine-specific)</fullName>
        <ecNumber evidence="1">2.1.1.72</ecNumber>
    </recommendedName>
</protein>
<dbReference type="PANTHER" id="PTHR33841:SF1">
    <property type="entry name" value="DNA METHYLTRANSFERASE A"/>
    <property type="match status" value="1"/>
</dbReference>
<dbReference type="PATRIC" id="fig|1110509.7.peg.2416"/>
<gene>
    <name evidence="13" type="ordered locus">Mhar_2183</name>
</gene>
<dbReference type="GO" id="GO:0032259">
    <property type="term" value="P:methylation"/>
    <property type="evidence" value="ECO:0007669"/>
    <property type="project" value="UniProtKB-KW"/>
</dbReference>
<dbReference type="GO" id="GO:0009007">
    <property type="term" value="F:site-specific DNA-methyltransferase (adenine-specific) activity"/>
    <property type="evidence" value="ECO:0007669"/>
    <property type="project" value="UniProtKB-EC"/>
</dbReference>
<dbReference type="InterPro" id="IPR002052">
    <property type="entry name" value="DNA_methylase_N6_adenine_CS"/>
</dbReference>
<dbReference type="PROSITE" id="PS00092">
    <property type="entry name" value="N6_MTASE"/>
    <property type="match status" value="1"/>
</dbReference>